<protein>
    <submittedName>
        <fullName evidence="1">Uncharacterized protein</fullName>
    </submittedName>
</protein>
<accession>A0A5C6LZT6</accession>
<sequence length="95" mass="11536">MATIYHIVDVDECPQKRLAEEYRQLYIGAWKEYMMEFDVKNKLSDEQLDVLSWAGLMQTDEFGDLFKDQKDFTTWYNRMRAILNGKEKWEENKKQ</sequence>
<name>A0A5C6LZT6_9BACT</name>
<organism evidence="1 2">
    <name type="scientific">Chitinophaga pinensis</name>
    <dbReference type="NCBI Taxonomy" id="79329"/>
    <lineage>
        <taxon>Bacteria</taxon>
        <taxon>Pseudomonadati</taxon>
        <taxon>Bacteroidota</taxon>
        <taxon>Chitinophagia</taxon>
        <taxon>Chitinophagales</taxon>
        <taxon>Chitinophagaceae</taxon>
        <taxon>Chitinophaga</taxon>
    </lineage>
</organism>
<keyword evidence="2" id="KW-1185">Reference proteome</keyword>
<dbReference type="Proteomes" id="UP000318815">
    <property type="component" value="Unassembled WGS sequence"/>
</dbReference>
<evidence type="ECO:0000313" key="2">
    <source>
        <dbReference type="Proteomes" id="UP000318815"/>
    </source>
</evidence>
<comment type="caution">
    <text evidence="1">The sequence shown here is derived from an EMBL/GenBank/DDBJ whole genome shotgun (WGS) entry which is preliminary data.</text>
</comment>
<reference evidence="1 2" key="1">
    <citation type="submission" date="2019-08" db="EMBL/GenBank/DDBJ databases">
        <title>Whole genome sequencing of chitin degrading bacteria Chitinophaga pinensis YS16.</title>
        <authorList>
            <person name="Singh R.P."/>
            <person name="Manchanda G."/>
            <person name="Maurya I.K."/>
            <person name="Joshi N.K."/>
            <person name="Srivastava A.K."/>
        </authorList>
    </citation>
    <scope>NUCLEOTIDE SEQUENCE [LARGE SCALE GENOMIC DNA]</scope>
    <source>
        <strain evidence="1 2">YS-16</strain>
    </source>
</reference>
<evidence type="ECO:0000313" key="1">
    <source>
        <dbReference type="EMBL" id="TWW02207.1"/>
    </source>
</evidence>
<dbReference type="AlphaFoldDB" id="A0A5C6LZT6"/>
<proteinExistence type="predicted"/>
<dbReference type="EMBL" id="VOHS01000002">
    <property type="protein sequence ID" value="TWW02207.1"/>
    <property type="molecule type" value="Genomic_DNA"/>
</dbReference>
<gene>
    <name evidence="1" type="ORF">FEF09_03420</name>
</gene>
<dbReference type="RefSeq" id="WP_146303759.1">
    <property type="nucleotide sequence ID" value="NZ_VOHS01000002.1"/>
</dbReference>